<dbReference type="InterPro" id="IPR036291">
    <property type="entry name" value="NAD(P)-bd_dom_sf"/>
</dbReference>
<dbReference type="InterPro" id="IPR051122">
    <property type="entry name" value="SDR_DHRS6-like"/>
</dbReference>
<reference evidence="3 4" key="1">
    <citation type="journal article" date="2018" name="Microbiome">
        <title>Fine metagenomic profile of the Mediterranean stratified and mixed water columns revealed by assembly and recruitment.</title>
        <authorList>
            <person name="Haro-Moreno J.M."/>
            <person name="Lopez-Perez M."/>
            <person name="De La Torre J.R."/>
            <person name="Picazo A."/>
            <person name="Camacho A."/>
            <person name="Rodriguez-Valera F."/>
        </authorList>
    </citation>
    <scope>NUCLEOTIDE SEQUENCE [LARGE SCALE GENOMIC DNA]</scope>
    <source>
        <strain evidence="3">MED-G50</strain>
    </source>
</reference>
<dbReference type="PRINTS" id="PR00080">
    <property type="entry name" value="SDRFAMILY"/>
</dbReference>
<gene>
    <name evidence="3" type="ORF">DBW64_02970</name>
</gene>
<dbReference type="PANTHER" id="PTHR43477">
    <property type="entry name" value="DIHYDROANTICAPSIN 7-DEHYDROGENASE"/>
    <property type="match status" value="1"/>
</dbReference>
<dbReference type="AlphaFoldDB" id="A0A368EJE4"/>
<accession>A0A368EJE4</accession>
<dbReference type="GO" id="GO:0016491">
    <property type="term" value="F:oxidoreductase activity"/>
    <property type="evidence" value="ECO:0007669"/>
    <property type="project" value="UniProtKB-KW"/>
</dbReference>
<organism evidence="3 4">
    <name type="scientific">PS1 clade bacterium</name>
    <dbReference type="NCBI Taxonomy" id="2175152"/>
    <lineage>
        <taxon>Bacteria</taxon>
        <taxon>Pseudomonadati</taxon>
        <taxon>Pseudomonadota</taxon>
        <taxon>Alphaproteobacteria</taxon>
        <taxon>PS1 clade</taxon>
    </lineage>
</organism>
<dbReference type="CDD" id="cd05233">
    <property type="entry name" value="SDR_c"/>
    <property type="match status" value="1"/>
</dbReference>
<keyword evidence="2" id="KW-0560">Oxidoreductase</keyword>
<dbReference type="PANTHER" id="PTHR43477:SF1">
    <property type="entry name" value="DIHYDROANTICAPSIN 7-DEHYDROGENASE"/>
    <property type="match status" value="1"/>
</dbReference>
<evidence type="ECO:0000256" key="2">
    <source>
        <dbReference type="ARBA" id="ARBA00023002"/>
    </source>
</evidence>
<dbReference type="FunFam" id="3.40.50.720:FF:000084">
    <property type="entry name" value="Short-chain dehydrogenase reductase"/>
    <property type="match status" value="1"/>
</dbReference>
<comment type="similarity">
    <text evidence="1">Belongs to the short-chain dehydrogenases/reductases (SDR) family.</text>
</comment>
<protein>
    <submittedName>
        <fullName evidence="3">SDR family NAD(P)-dependent oxidoreductase</fullName>
    </submittedName>
</protein>
<dbReference type="EMBL" id="QOQK01000010">
    <property type="protein sequence ID" value="RCL84626.1"/>
    <property type="molecule type" value="Genomic_DNA"/>
</dbReference>
<name>A0A368EJE4_9PROT</name>
<dbReference type="InterPro" id="IPR002347">
    <property type="entry name" value="SDR_fam"/>
</dbReference>
<dbReference type="PROSITE" id="PS00061">
    <property type="entry name" value="ADH_SHORT"/>
    <property type="match status" value="1"/>
</dbReference>
<sequence length="262" mass="28339">MTGRLNKKTIIVTGAGSGLGRASALKLAEEDAQVFCVDINPETVKETSDIITSRGGVAYHYQADMCSETEIIAMVTEAEKTYNGIDGLLANAGIAGTGAAHETSLEDWDRLIKVSLTGKWLCAKHVIPHFIAKKSGNIVFQSSICALNGFPKLVAYTAAKGAIAAITRQMASDYGEYNIRINAIAPGTIETELVRETYKQRLDDAKSDITVDESLSQTANRYPLRRLGQEMDVSNMSVFLFSEESNWMTGTVIPVDGGYTAK</sequence>
<evidence type="ECO:0000313" key="4">
    <source>
        <dbReference type="Proteomes" id="UP000252289"/>
    </source>
</evidence>
<dbReference type="InterPro" id="IPR020904">
    <property type="entry name" value="Sc_DH/Rdtase_CS"/>
</dbReference>
<evidence type="ECO:0000313" key="3">
    <source>
        <dbReference type="EMBL" id="RCL84626.1"/>
    </source>
</evidence>
<dbReference type="SUPFAM" id="SSF51735">
    <property type="entry name" value="NAD(P)-binding Rossmann-fold domains"/>
    <property type="match status" value="1"/>
</dbReference>
<proteinExistence type="inferred from homology"/>
<dbReference type="Gene3D" id="3.40.50.720">
    <property type="entry name" value="NAD(P)-binding Rossmann-like Domain"/>
    <property type="match status" value="1"/>
</dbReference>
<dbReference type="Proteomes" id="UP000252289">
    <property type="component" value="Unassembled WGS sequence"/>
</dbReference>
<dbReference type="Pfam" id="PF13561">
    <property type="entry name" value="adh_short_C2"/>
    <property type="match status" value="1"/>
</dbReference>
<comment type="caution">
    <text evidence="3">The sequence shown here is derived from an EMBL/GenBank/DDBJ whole genome shotgun (WGS) entry which is preliminary data.</text>
</comment>
<evidence type="ECO:0000256" key="1">
    <source>
        <dbReference type="ARBA" id="ARBA00006484"/>
    </source>
</evidence>
<dbReference type="PRINTS" id="PR00081">
    <property type="entry name" value="GDHRDH"/>
</dbReference>